<reference evidence="7 8" key="1">
    <citation type="submission" date="2017-09" db="EMBL/GenBank/DDBJ databases">
        <title>Depth-based differentiation of microbial function through sediment-hosted aquifers and enrichment of novel symbionts in the deep terrestrial subsurface.</title>
        <authorList>
            <person name="Probst A.J."/>
            <person name="Ladd B."/>
            <person name="Jarett J.K."/>
            <person name="Geller-Mcgrath D.E."/>
            <person name="Sieber C.M."/>
            <person name="Emerson J.B."/>
            <person name="Anantharaman K."/>
            <person name="Thomas B.C."/>
            <person name="Malmstrom R."/>
            <person name="Stieglmeier M."/>
            <person name="Klingl A."/>
            <person name="Woyke T."/>
            <person name="Ryan C.M."/>
            <person name="Banfield J.F."/>
        </authorList>
    </citation>
    <scope>NUCLEOTIDE SEQUENCE [LARGE SCALE GENOMIC DNA]</scope>
    <source>
        <strain evidence="7">CG23_combo_of_CG06-09_8_20_14_all_48_7</strain>
    </source>
</reference>
<evidence type="ECO:0000256" key="3">
    <source>
        <dbReference type="ARBA" id="ARBA00022801"/>
    </source>
</evidence>
<dbReference type="Proteomes" id="UP000230392">
    <property type="component" value="Unassembled WGS sequence"/>
</dbReference>
<keyword evidence="4" id="KW-0862">Zinc</keyword>
<dbReference type="GO" id="GO:0008237">
    <property type="term" value="F:metallopeptidase activity"/>
    <property type="evidence" value="ECO:0007669"/>
    <property type="project" value="UniProtKB-KW"/>
</dbReference>
<keyword evidence="1" id="KW-0645">Protease</keyword>
<dbReference type="EMBL" id="PCRF01000147">
    <property type="protein sequence ID" value="PIP16307.1"/>
    <property type="molecule type" value="Genomic_DNA"/>
</dbReference>
<evidence type="ECO:0000313" key="8">
    <source>
        <dbReference type="Proteomes" id="UP000230392"/>
    </source>
</evidence>
<dbReference type="InterPro" id="IPR011096">
    <property type="entry name" value="FTP_domain"/>
</dbReference>
<feature type="non-terminal residue" evidence="7">
    <location>
        <position position="148"/>
    </location>
</feature>
<dbReference type="PANTHER" id="PTHR33794">
    <property type="entry name" value="BACILLOLYSIN"/>
    <property type="match status" value="1"/>
</dbReference>
<keyword evidence="2" id="KW-0479">Metal-binding</keyword>
<sequence>MGEDKGGGAVTSSQQSALAVYPKLKVYWGGNGVPNSLRGFDQPVSGEPASAALNFLENIKDIYRMKTPYQEFELHKEVQPDRTGYLHVRLDQYYQGLPVVGSQLIVHINEKGRIYQVNGRYTPDPVVSIIPGITEDQALQIGYKHLTG</sequence>
<dbReference type="Pfam" id="PF07504">
    <property type="entry name" value="FTP"/>
    <property type="match status" value="1"/>
</dbReference>
<name>A0A2G9YAQ5_9BACT</name>
<comment type="caution">
    <text evidence="7">The sequence shown here is derived from an EMBL/GenBank/DDBJ whole genome shotgun (WGS) entry which is preliminary data.</text>
</comment>
<dbReference type="Gene3D" id="3.10.450.490">
    <property type="match status" value="1"/>
</dbReference>
<accession>A0A2G9YAQ5</accession>
<evidence type="ECO:0000259" key="6">
    <source>
        <dbReference type="Pfam" id="PF07504"/>
    </source>
</evidence>
<protein>
    <recommendedName>
        <fullName evidence="6">FTP domain-containing protein</fullName>
    </recommendedName>
</protein>
<evidence type="ECO:0000256" key="5">
    <source>
        <dbReference type="ARBA" id="ARBA00023049"/>
    </source>
</evidence>
<dbReference type="GO" id="GO:0006508">
    <property type="term" value="P:proteolysis"/>
    <property type="evidence" value="ECO:0007669"/>
    <property type="project" value="UniProtKB-KW"/>
</dbReference>
<evidence type="ECO:0000256" key="4">
    <source>
        <dbReference type="ARBA" id="ARBA00022833"/>
    </source>
</evidence>
<evidence type="ECO:0000313" key="7">
    <source>
        <dbReference type="EMBL" id="PIP16307.1"/>
    </source>
</evidence>
<gene>
    <name evidence="7" type="ORF">COX46_03055</name>
</gene>
<dbReference type="AlphaFoldDB" id="A0A2G9YAQ5"/>
<keyword evidence="5" id="KW-0482">Metalloprotease</keyword>
<feature type="domain" description="FTP" evidence="6">
    <location>
        <begin position="71"/>
        <end position="121"/>
    </location>
</feature>
<organism evidence="7 8">
    <name type="scientific">bacterium (Candidatus Ratteibacteria) CG23_combo_of_CG06-09_8_20_14_all_48_7</name>
    <dbReference type="NCBI Taxonomy" id="2014292"/>
    <lineage>
        <taxon>Bacteria</taxon>
        <taxon>Candidatus Ratteibacteria</taxon>
    </lineage>
</organism>
<keyword evidence="3" id="KW-0378">Hydrolase</keyword>
<evidence type="ECO:0000256" key="1">
    <source>
        <dbReference type="ARBA" id="ARBA00022670"/>
    </source>
</evidence>
<proteinExistence type="predicted"/>
<evidence type="ECO:0000256" key="2">
    <source>
        <dbReference type="ARBA" id="ARBA00022723"/>
    </source>
</evidence>
<dbReference type="InterPro" id="IPR050728">
    <property type="entry name" value="Zinc_Metalloprotease_M4"/>
</dbReference>
<dbReference type="PANTHER" id="PTHR33794:SF1">
    <property type="entry name" value="BACILLOLYSIN"/>
    <property type="match status" value="1"/>
</dbReference>
<dbReference type="GO" id="GO:0046872">
    <property type="term" value="F:metal ion binding"/>
    <property type="evidence" value="ECO:0007669"/>
    <property type="project" value="UniProtKB-KW"/>
</dbReference>